<dbReference type="RefSeq" id="WP_151570603.1">
    <property type="nucleotide sequence ID" value="NZ_WBMT01000034.1"/>
</dbReference>
<keyword evidence="9" id="KW-1185">Reference proteome</keyword>
<sequence>MLPARQFPFLPDVGLLIGRVALGVLFVAHGWQKLTDTGHAGVTKMFEGIGIPLPAVSATFATWVELLGGIALIAGLLVPVAGVLLAVNMAGAFWYVHMDKGFFADKGGYEFVMILGAAALTLAFTGAGRLSLDGVLFGRGSRERESVAA</sequence>
<dbReference type="OrthoDB" id="1122432at2"/>
<comment type="subcellular location">
    <subcellularLocation>
        <location evidence="1">Cell membrane</location>
        <topology evidence="1">Multi-pass membrane protein</topology>
    </subcellularLocation>
</comment>
<dbReference type="EMBL" id="WBMT01000034">
    <property type="protein sequence ID" value="KAB2339612.1"/>
    <property type="molecule type" value="Genomic_DNA"/>
</dbReference>
<dbReference type="InterPro" id="IPR051907">
    <property type="entry name" value="DoxX-like_oxidoreductase"/>
</dbReference>
<keyword evidence="4 7" id="KW-0812">Transmembrane</keyword>
<comment type="similarity">
    <text evidence="2">Belongs to the DoxX family.</text>
</comment>
<keyword evidence="3" id="KW-1003">Cell membrane</keyword>
<organism evidence="8 9">
    <name type="scientific">Actinomadura rudentiformis</name>
    <dbReference type="NCBI Taxonomy" id="359158"/>
    <lineage>
        <taxon>Bacteria</taxon>
        <taxon>Bacillati</taxon>
        <taxon>Actinomycetota</taxon>
        <taxon>Actinomycetes</taxon>
        <taxon>Streptosporangiales</taxon>
        <taxon>Thermomonosporaceae</taxon>
        <taxon>Actinomadura</taxon>
    </lineage>
</organism>
<proteinExistence type="inferred from homology"/>
<evidence type="ECO:0000256" key="1">
    <source>
        <dbReference type="ARBA" id="ARBA00004651"/>
    </source>
</evidence>
<evidence type="ECO:0000256" key="2">
    <source>
        <dbReference type="ARBA" id="ARBA00006679"/>
    </source>
</evidence>
<accession>A0A6H9YIM3</accession>
<evidence type="ECO:0000313" key="8">
    <source>
        <dbReference type="EMBL" id="KAB2339612.1"/>
    </source>
</evidence>
<dbReference type="PANTHER" id="PTHR33452:SF1">
    <property type="entry name" value="INNER MEMBRANE PROTEIN YPHA-RELATED"/>
    <property type="match status" value="1"/>
</dbReference>
<feature type="transmembrane region" description="Helical" evidence="7">
    <location>
        <begin position="108"/>
        <end position="127"/>
    </location>
</feature>
<reference evidence="8 9" key="1">
    <citation type="submission" date="2019-09" db="EMBL/GenBank/DDBJ databases">
        <title>Actinomadura physcomitrii sp. nov., a novel actinomycete isolated from moss [Physcomitrium sphaericum (Ludw) Fuernr].</title>
        <authorList>
            <person name="Zhuang X."/>
            <person name="Liu C."/>
        </authorList>
    </citation>
    <scope>NUCLEOTIDE SEQUENCE [LARGE SCALE GENOMIC DNA]</scope>
    <source>
        <strain evidence="8 9">HMC1</strain>
    </source>
</reference>
<evidence type="ECO:0000256" key="5">
    <source>
        <dbReference type="ARBA" id="ARBA00022989"/>
    </source>
</evidence>
<keyword evidence="6 7" id="KW-0472">Membrane</keyword>
<comment type="caution">
    <text evidence="8">The sequence shown here is derived from an EMBL/GenBank/DDBJ whole genome shotgun (WGS) entry which is preliminary data.</text>
</comment>
<dbReference type="AlphaFoldDB" id="A0A6H9YIM3"/>
<evidence type="ECO:0000313" key="9">
    <source>
        <dbReference type="Proteomes" id="UP000468735"/>
    </source>
</evidence>
<dbReference type="PANTHER" id="PTHR33452">
    <property type="entry name" value="OXIDOREDUCTASE CATD-RELATED"/>
    <property type="match status" value="1"/>
</dbReference>
<dbReference type="GO" id="GO:0005886">
    <property type="term" value="C:plasma membrane"/>
    <property type="evidence" value="ECO:0007669"/>
    <property type="project" value="UniProtKB-SubCell"/>
</dbReference>
<feature type="transmembrane region" description="Helical" evidence="7">
    <location>
        <begin position="12"/>
        <end position="31"/>
    </location>
</feature>
<protein>
    <submittedName>
        <fullName evidence="8">DoxX family protein</fullName>
    </submittedName>
</protein>
<evidence type="ECO:0000256" key="7">
    <source>
        <dbReference type="SAM" id="Phobius"/>
    </source>
</evidence>
<feature type="transmembrane region" description="Helical" evidence="7">
    <location>
        <begin position="70"/>
        <end position="96"/>
    </location>
</feature>
<dbReference type="Pfam" id="PF07681">
    <property type="entry name" value="DoxX"/>
    <property type="match status" value="1"/>
</dbReference>
<evidence type="ECO:0000256" key="4">
    <source>
        <dbReference type="ARBA" id="ARBA00022692"/>
    </source>
</evidence>
<gene>
    <name evidence="8" type="ORF">F8566_47205</name>
</gene>
<dbReference type="Proteomes" id="UP000468735">
    <property type="component" value="Unassembled WGS sequence"/>
</dbReference>
<evidence type="ECO:0000256" key="3">
    <source>
        <dbReference type="ARBA" id="ARBA00022475"/>
    </source>
</evidence>
<name>A0A6H9YIM3_9ACTN</name>
<keyword evidence="5 7" id="KW-1133">Transmembrane helix</keyword>
<dbReference type="InterPro" id="IPR032808">
    <property type="entry name" value="DoxX"/>
</dbReference>
<evidence type="ECO:0000256" key="6">
    <source>
        <dbReference type="ARBA" id="ARBA00023136"/>
    </source>
</evidence>